<organism evidence="2 3">
    <name type="scientific">Candidatus Woesebacteria bacterium CG22_combo_CG10-13_8_21_14_all_45_10</name>
    <dbReference type="NCBI Taxonomy" id="1975060"/>
    <lineage>
        <taxon>Bacteria</taxon>
        <taxon>Candidatus Woeseibacteriota</taxon>
    </lineage>
</organism>
<keyword evidence="1" id="KW-0812">Transmembrane</keyword>
<proteinExistence type="predicted"/>
<evidence type="ECO:0000256" key="1">
    <source>
        <dbReference type="SAM" id="Phobius"/>
    </source>
</evidence>
<feature type="transmembrane region" description="Helical" evidence="1">
    <location>
        <begin position="88"/>
        <end position="114"/>
    </location>
</feature>
<evidence type="ECO:0000313" key="2">
    <source>
        <dbReference type="EMBL" id="PIP57132.1"/>
    </source>
</evidence>
<feature type="transmembrane region" description="Helical" evidence="1">
    <location>
        <begin position="58"/>
        <end position="76"/>
    </location>
</feature>
<protein>
    <recommendedName>
        <fullName evidence="4">DUF1648 domain-containing protein</fullName>
    </recommendedName>
</protein>
<dbReference type="AlphaFoldDB" id="A0A2H0BHH9"/>
<comment type="caution">
    <text evidence="2">The sequence shown here is derived from an EMBL/GenBank/DDBJ whole genome shotgun (WGS) entry which is preliminary data.</text>
</comment>
<keyword evidence="1" id="KW-1133">Transmembrane helix</keyword>
<reference evidence="2 3" key="1">
    <citation type="submission" date="2017-09" db="EMBL/GenBank/DDBJ databases">
        <title>Depth-based differentiation of microbial function through sediment-hosted aquifers and enrichment of novel symbionts in the deep terrestrial subsurface.</title>
        <authorList>
            <person name="Probst A.J."/>
            <person name="Ladd B."/>
            <person name="Jarett J.K."/>
            <person name="Geller-Mcgrath D.E."/>
            <person name="Sieber C.M."/>
            <person name="Emerson J.B."/>
            <person name="Anantharaman K."/>
            <person name="Thomas B.C."/>
            <person name="Malmstrom R."/>
            <person name="Stieglmeier M."/>
            <person name="Klingl A."/>
            <person name="Woyke T."/>
            <person name="Ryan C.M."/>
            <person name="Banfield J.F."/>
        </authorList>
    </citation>
    <scope>NUCLEOTIDE SEQUENCE [LARGE SCALE GENOMIC DNA]</scope>
    <source>
        <strain evidence="2">CG22_combo_CG10-13_8_21_14_all_45_10</strain>
    </source>
</reference>
<keyword evidence="1" id="KW-0472">Membrane</keyword>
<accession>A0A2H0BHH9</accession>
<dbReference type="EMBL" id="PCSV01000029">
    <property type="protein sequence ID" value="PIP57132.1"/>
    <property type="molecule type" value="Genomic_DNA"/>
</dbReference>
<dbReference type="Proteomes" id="UP000230759">
    <property type="component" value="Unassembled WGS sequence"/>
</dbReference>
<name>A0A2H0BHH9_9BACT</name>
<sequence>MGEEEKPQKIINLLNRINIASLIADGVALFWKRNLLPEKVPLFYSRPWGEEQLAGREWLFSIPALSLLIFLINWQLGKLLFKKKETFLPIVIESFALLFSVLGTITLLRIIFLIT</sequence>
<gene>
    <name evidence="2" type="ORF">COX04_01160</name>
</gene>
<evidence type="ECO:0008006" key="4">
    <source>
        <dbReference type="Google" id="ProtNLM"/>
    </source>
</evidence>
<evidence type="ECO:0000313" key="3">
    <source>
        <dbReference type="Proteomes" id="UP000230759"/>
    </source>
</evidence>